<comment type="caution">
    <text evidence="9">The sequence shown here is derived from an EMBL/GenBank/DDBJ whole genome shotgun (WGS) entry which is preliminary data.</text>
</comment>
<reference evidence="9 10" key="1">
    <citation type="submission" date="2017-10" db="EMBL/GenBank/DDBJ databases">
        <title>Comparative genomics in systemic dimorphic fungi from Ajellomycetaceae.</title>
        <authorList>
            <person name="Munoz J.F."/>
            <person name="Mcewen J.G."/>
            <person name="Clay O.K."/>
            <person name="Cuomo C.A."/>
        </authorList>
    </citation>
    <scope>NUCLEOTIDE SEQUENCE [LARGE SCALE GENOMIC DNA]</scope>
    <source>
        <strain evidence="9 10">UAMH5409</strain>
    </source>
</reference>
<feature type="chain" id="PRO_5012405887" description="Chitin-binding type-4 domain-containing protein" evidence="7">
    <location>
        <begin position="18"/>
        <end position="249"/>
    </location>
</feature>
<accession>A0A2B7XTD3</accession>
<evidence type="ECO:0000256" key="5">
    <source>
        <dbReference type="ARBA" id="ARBA00023180"/>
    </source>
</evidence>
<evidence type="ECO:0000256" key="7">
    <source>
        <dbReference type="SAM" id="SignalP"/>
    </source>
</evidence>
<dbReference type="InterPro" id="IPR052282">
    <property type="entry name" value="Starch-active_LPMO"/>
</dbReference>
<feature type="domain" description="Chitin-binding type-4" evidence="8">
    <location>
        <begin position="18"/>
        <end position="244"/>
    </location>
</feature>
<evidence type="ECO:0000313" key="10">
    <source>
        <dbReference type="Proteomes" id="UP000223968"/>
    </source>
</evidence>
<dbReference type="Pfam" id="PF03067">
    <property type="entry name" value="LPMO_10"/>
    <property type="match status" value="1"/>
</dbReference>
<dbReference type="AlphaFoldDB" id="A0A2B7XTD3"/>
<gene>
    <name evidence="9" type="ORF">AJ79_02706</name>
</gene>
<dbReference type="EMBL" id="PDNB01000029">
    <property type="protein sequence ID" value="PGH15024.1"/>
    <property type="molecule type" value="Genomic_DNA"/>
</dbReference>
<dbReference type="PANTHER" id="PTHR36575">
    <property type="entry name" value="BINDING PROTEIN, PUTATIVE (AFU_ORTHOLOGUE AFUA_1G14430)-RELATED"/>
    <property type="match status" value="1"/>
</dbReference>
<evidence type="ECO:0000256" key="4">
    <source>
        <dbReference type="ARBA" id="ARBA00023157"/>
    </source>
</evidence>
<keyword evidence="3" id="KW-0186">Copper</keyword>
<dbReference type="OrthoDB" id="550577at2759"/>
<evidence type="ECO:0000313" key="9">
    <source>
        <dbReference type="EMBL" id="PGH15024.1"/>
    </source>
</evidence>
<keyword evidence="4" id="KW-1015">Disulfide bond</keyword>
<dbReference type="Proteomes" id="UP000223968">
    <property type="component" value="Unassembled WGS sequence"/>
</dbReference>
<dbReference type="InterPro" id="IPR004302">
    <property type="entry name" value="Cellulose/chitin-bd_N"/>
</dbReference>
<evidence type="ECO:0000256" key="2">
    <source>
        <dbReference type="ARBA" id="ARBA00022723"/>
    </source>
</evidence>
<dbReference type="PANTHER" id="PTHR36575:SF2">
    <property type="entry name" value="CHITIN-BINDING TYPE-4 DOMAIN-CONTAINING PROTEIN-RELATED"/>
    <property type="match status" value="1"/>
</dbReference>
<evidence type="ECO:0000256" key="6">
    <source>
        <dbReference type="ARBA" id="ARBA00034311"/>
    </source>
</evidence>
<evidence type="ECO:0000256" key="1">
    <source>
        <dbReference type="ARBA" id="ARBA00001973"/>
    </source>
</evidence>
<evidence type="ECO:0000256" key="3">
    <source>
        <dbReference type="ARBA" id="ARBA00023008"/>
    </source>
</evidence>
<dbReference type="STRING" id="1447875.A0A2B7XTD3"/>
<evidence type="ECO:0000259" key="8">
    <source>
        <dbReference type="Pfam" id="PF03067"/>
    </source>
</evidence>
<proteinExistence type="inferred from homology"/>
<keyword evidence="7" id="KW-0732">Signal</keyword>
<comment type="similarity">
    <text evidence="6">Belongs to the polysaccharide monooxygenase AA13 family.</text>
</comment>
<name>A0A2B7XTD3_9EURO</name>
<keyword evidence="2" id="KW-0479">Metal-binding</keyword>
<protein>
    <recommendedName>
        <fullName evidence="8">Chitin-binding type-4 domain-containing protein</fullName>
    </recommendedName>
</protein>
<comment type="cofactor">
    <cofactor evidence="1">
        <name>Cu(2+)</name>
        <dbReference type="ChEBI" id="CHEBI:29036"/>
    </cofactor>
</comment>
<keyword evidence="10" id="KW-1185">Reference proteome</keyword>
<dbReference type="GO" id="GO:0046872">
    <property type="term" value="F:metal ion binding"/>
    <property type="evidence" value="ECO:0007669"/>
    <property type="project" value="UniProtKB-KW"/>
</dbReference>
<keyword evidence="5" id="KW-0325">Glycoprotein</keyword>
<dbReference type="SMR" id="A0A2B7XTD3"/>
<organism evidence="9 10">
    <name type="scientific">Helicocarpus griseus UAMH5409</name>
    <dbReference type="NCBI Taxonomy" id="1447875"/>
    <lineage>
        <taxon>Eukaryota</taxon>
        <taxon>Fungi</taxon>
        <taxon>Dikarya</taxon>
        <taxon>Ascomycota</taxon>
        <taxon>Pezizomycotina</taxon>
        <taxon>Eurotiomycetes</taxon>
        <taxon>Eurotiomycetidae</taxon>
        <taxon>Onygenales</taxon>
        <taxon>Ajellomycetaceae</taxon>
        <taxon>Helicocarpus</taxon>
    </lineage>
</organism>
<feature type="signal peptide" evidence="7">
    <location>
        <begin position="1"/>
        <end position="17"/>
    </location>
</feature>
<sequence length="249" mass="26926">MKSTALAAFSLVTSVYGHGYLVVPSSRTRLGNEAGVDTCPECAILEPVNAWPDLDSAPVGRSGPCGYNARDGIDYNQPTENWGTEPVATFKAGEIVDVVWCVDNNGDHGGMFSYRICQDEAIVAKLLDPAYLPTEEEKQAAEDCFTEGILPCTDVDGQTCEISSDCKEDTCKREDWFTCAPYEGGPGCKGVDNAELGSCFTTIANGYTVTKQIKIPDMVSEHTLLSFKWNSFQTPQIYLNCADIAITAA</sequence>